<name>A0A438BNH5_VITVI</name>
<proteinExistence type="predicted"/>
<comment type="caution">
    <text evidence="2">The sequence shown here is derived from an EMBL/GenBank/DDBJ whole genome shotgun (WGS) entry which is preliminary data.</text>
</comment>
<evidence type="ECO:0000256" key="1">
    <source>
        <dbReference type="SAM" id="MobiDB-lite"/>
    </source>
</evidence>
<protein>
    <submittedName>
        <fullName evidence="2">Uncharacterized protein</fullName>
    </submittedName>
</protein>
<feature type="compositionally biased region" description="Basic and acidic residues" evidence="1">
    <location>
        <begin position="34"/>
        <end position="46"/>
    </location>
</feature>
<evidence type="ECO:0000313" key="2">
    <source>
        <dbReference type="EMBL" id="RVW12527.1"/>
    </source>
</evidence>
<evidence type="ECO:0000313" key="3">
    <source>
        <dbReference type="Proteomes" id="UP000288805"/>
    </source>
</evidence>
<dbReference type="AlphaFoldDB" id="A0A438BNH5"/>
<gene>
    <name evidence="2" type="ORF">CK203_082462</name>
</gene>
<accession>A0A438BNH5</accession>
<feature type="region of interest" description="Disordered" evidence="1">
    <location>
        <begin position="33"/>
        <end position="52"/>
    </location>
</feature>
<sequence>MISCDQERIFQGQRVLLYDSKLHLFPGKLKSRRNCKENEGRSREQKGAQNQEISMVCEISQPKIAPAKMAIGCEIISQPLVSAAKSRFGCENGPPLRNKFRSPTPSSAKIFAAAKPPLGTRVPFRSTVTPFRSCEMAAKSPKS</sequence>
<dbReference type="Proteomes" id="UP000288805">
    <property type="component" value="Unassembled WGS sequence"/>
</dbReference>
<dbReference type="EMBL" id="QGNW01002702">
    <property type="protein sequence ID" value="RVW12527.1"/>
    <property type="molecule type" value="Genomic_DNA"/>
</dbReference>
<reference evidence="2 3" key="1">
    <citation type="journal article" date="2018" name="PLoS Genet.">
        <title>Population sequencing reveals clonal diversity and ancestral inbreeding in the grapevine cultivar Chardonnay.</title>
        <authorList>
            <person name="Roach M.J."/>
            <person name="Johnson D.L."/>
            <person name="Bohlmann J."/>
            <person name="van Vuuren H.J."/>
            <person name="Jones S.J."/>
            <person name="Pretorius I.S."/>
            <person name="Schmidt S.A."/>
            <person name="Borneman A.R."/>
        </authorList>
    </citation>
    <scope>NUCLEOTIDE SEQUENCE [LARGE SCALE GENOMIC DNA]</scope>
    <source>
        <strain evidence="3">cv. Chardonnay</strain>
        <tissue evidence="2">Leaf</tissue>
    </source>
</reference>
<organism evidence="2 3">
    <name type="scientific">Vitis vinifera</name>
    <name type="common">Grape</name>
    <dbReference type="NCBI Taxonomy" id="29760"/>
    <lineage>
        <taxon>Eukaryota</taxon>
        <taxon>Viridiplantae</taxon>
        <taxon>Streptophyta</taxon>
        <taxon>Embryophyta</taxon>
        <taxon>Tracheophyta</taxon>
        <taxon>Spermatophyta</taxon>
        <taxon>Magnoliopsida</taxon>
        <taxon>eudicotyledons</taxon>
        <taxon>Gunneridae</taxon>
        <taxon>Pentapetalae</taxon>
        <taxon>rosids</taxon>
        <taxon>Vitales</taxon>
        <taxon>Vitaceae</taxon>
        <taxon>Viteae</taxon>
        <taxon>Vitis</taxon>
    </lineage>
</organism>